<dbReference type="InterPro" id="IPR036390">
    <property type="entry name" value="WH_DNA-bd_sf"/>
</dbReference>
<sequence length="409" mass="41140">MSVAPGTAELVRRVNLARMLVAVHRDGPISRAALTAELGLNRSTIGALTAELARLGLVTETAGAAEGRIGRPSPVITARPDVVAVAVNPEVDAVTLAAVGLDRRVHARRRAVTTSLITPQELASLVAETIEEWRSGPLATTTVIGIGVAVPGLVEPAAGLVVHAPHLRWTDAPLADLVSAATGTPTTVGNDASYGAHAEYLFGAARGVADVIYLNGGASGIGGGLVVGGALVGGARGLAGEFGHNPAIVEDAADRRSGEHAALEDEVSQHRLIASLGLPGADGAELRAAVHGAANPAARAEVQRQRRILASAVASAVNVLDPAVVVLGGFLAPLVESDVDAFAEAVARQTISGHAPLMRTAELGDDRLLVGAAETAFAALLSDPVPVMTGSGTPMADSTAASSAAVAAR</sequence>
<dbReference type="PANTHER" id="PTHR18964:SF149">
    <property type="entry name" value="BIFUNCTIONAL UDP-N-ACETYLGLUCOSAMINE 2-EPIMERASE_N-ACETYLMANNOSAMINE KINASE"/>
    <property type="match status" value="1"/>
</dbReference>
<keyword evidence="3" id="KW-1185">Reference proteome</keyword>
<accession>A0ABU1I3T2</accession>
<dbReference type="InterPro" id="IPR000600">
    <property type="entry name" value="ROK"/>
</dbReference>
<dbReference type="EMBL" id="JAVIZA010000001">
    <property type="protein sequence ID" value="MDR6167614.1"/>
    <property type="molecule type" value="Genomic_DNA"/>
</dbReference>
<dbReference type="InterPro" id="IPR036388">
    <property type="entry name" value="WH-like_DNA-bd_sf"/>
</dbReference>
<dbReference type="SUPFAM" id="SSF53067">
    <property type="entry name" value="Actin-like ATPase domain"/>
    <property type="match status" value="1"/>
</dbReference>
<keyword evidence="2" id="KW-0418">Kinase</keyword>
<comment type="caution">
    <text evidence="2">The sequence shown here is derived from an EMBL/GenBank/DDBJ whole genome shotgun (WGS) entry which is preliminary data.</text>
</comment>
<protein>
    <submittedName>
        <fullName evidence="2">NBD/HSP70 family sugar kinase</fullName>
    </submittedName>
</protein>
<evidence type="ECO:0000256" key="1">
    <source>
        <dbReference type="ARBA" id="ARBA00006479"/>
    </source>
</evidence>
<name>A0ABU1I3T2_9MICO</name>
<dbReference type="Gene3D" id="1.10.10.10">
    <property type="entry name" value="Winged helix-like DNA-binding domain superfamily/Winged helix DNA-binding domain"/>
    <property type="match status" value="1"/>
</dbReference>
<dbReference type="SUPFAM" id="SSF46785">
    <property type="entry name" value="Winged helix' DNA-binding domain"/>
    <property type="match status" value="1"/>
</dbReference>
<organism evidence="2 3">
    <name type="scientific">Microbacterium paludicola</name>
    <dbReference type="NCBI Taxonomy" id="300019"/>
    <lineage>
        <taxon>Bacteria</taxon>
        <taxon>Bacillati</taxon>
        <taxon>Actinomycetota</taxon>
        <taxon>Actinomycetes</taxon>
        <taxon>Micrococcales</taxon>
        <taxon>Microbacteriaceae</taxon>
        <taxon>Microbacterium</taxon>
    </lineage>
</organism>
<reference evidence="2 3" key="1">
    <citation type="submission" date="2023-08" db="EMBL/GenBank/DDBJ databases">
        <title>Functional and genomic diversity of the sorghum phyllosphere microbiome.</title>
        <authorList>
            <person name="Shade A."/>
        </authorList>
    </citation>
    <scope>NUCLEOTIDE SEQUENCE [LARGE SCALE GENOMIC DNA]</scope>
    <source>
        <strain evidence="2 3">SORGH_AS_0919</strain>
    </source>
</reference>
<dbReference type="RefSeq" id="WP_258039125.1">
    <property type="nucleotide sequence ID" value="NZ_JAVIZA010000001.1"/>
</dbReference>
<dbReference type="Gene3D" id="3.30.420.40">
    <property type="match status" value="2"/>
</dbReference>
<dbReference type="Pfam" id="PF00480">
    <property type="entry name" value="ROK"/>
    <property type="match status" value="1"/>
</dbReference>
<dbReference type="GO" id="GO:0016301">
    <property type="term" value="F:kinase activity"/>
    <property type="evidence" value="ECO:0007669"/>
    <property type="project" value="UniProtKB-KW"/>
</dbReference>
<evidence type="ECO:0000313" key="2">
    <source>
        <dbReference type="EMBL" id="MDR6167614.1"/>
    </source>
</evidence>
<keyword evidence="2" id="KW-0808">Transferase</keyword>
<proteinExistence type="inferred from homology"/>
<dbReference type="InterPro" id="IPR043129">
    <property type="entry name" value="ATPase_NBD"/>
</dbReference>
<dbReference type="Proteomes" id="UP001260188">
    <property type="component" value="Unassembled WGS sequence"/>
</dbReference>
<gene>
    <name evidence="2" type="ORF">QE367_001818</name>
</gene>
<evidence type="ECO:0000313" key="3">
    <source>
        <dbReference type="Proteomes" id="UP001260188"/>
    </source>
</evidence>
<comment type="similarity">
    <text evidence="1">Belongs to the ROK (NagC/XylR) family.</text>
</comment>
<dbReference type="PANTHER" id="PTHR18964">
    <property type="entry name" value="ROK (REPRESSOR, ORF, KINASE) FAMILY"/>
    <property type="match status" value="1"/>
</dbReference>